<keyword evidence="4" id="KW-0808">Transferase</keyword>
<evidence type="ECO:0000256" key="3">
    <source>
        <dbReference type="ARBA" id="ARBA00022553"/>
    </source>
</evidence>
<evidence type="ECO:0000256" key="8">
    <source>
        <dbReference type="ARBA" id="ARBA00023012"/>
    </source>
</evidence>
<organism evidence="14 15">
    <name type="scientific">Amycolatopsis balhimycina DSM 5908</name>
    <dbReference type="NCBI Taxonomy" id="1081091"/>
    <lineage>
        <taxon>Bacteria</taxon>
        <taxon>Bacillati</taxon>
        <taxon>Actinomycetota</taxon>
        <taxon>Actinomycetes</taxon>
        <taxon>Pseudonocardiales</taxon>
        <taxon>Pseudonocardiaceae</taxon>
        <taxon>Amycolatopsis</taxon>
    </lineage>
</organism>
<evidence type="ECO:0000256" key="4">
    <source>
        <dbReference type="ARBA" id="ARBA00022679"/>
    </source>
</evidence>
<dbReference type="Gene3D" id="1.20.5.1930">
    <property type="match status" value="1"/>
</dbReference>
<comment type="caution">
    <text evidence="14">The sequence shown here is derived from an EMBL/GenBank/DDBJ whole genome shotgun (WGS) entry which is preliminary data.</text>
</comment>
<accession>A0A428X662</accession>
<evidence type="ECO:0000256" key="5">
    <source>
        <dbReference type="ARBA" id="ARBA00022741"/>
    </source>
</evidence>
<sequence>MPKLRRLRDRWAGVTAKARDGALAAAVTVAAFVPGLDMIGARFGDLPRHDGGVLAVLLVLGQTLPLAARSRWPAATLAVIATCFAAHEVLAYAPTIGSLALYFALYSAGAREERFRRALPAVVSAEYVAFSVLVTLRGSPSGPLVFVLYYAVLVLFWMLGALVRQRRRQEAERRRLTARAAAADERARLARELHDVVTHHVTAMVVQADAAQYLPSDRVPEVLAAITGSGRDALTELRFLLGVLEATGARTPGLSALRGLVEQPGRAVELVEEGERPALPPETELTAYRIVQEALTNAAKYAAGHPATVRVGYGTELLEIEVTTEGPATAPGALGSGGRGLTGLRDRVDALGGRFTAGPSADGFRVSAEFPTAEVPAAAARPRSDR</sequence>
<dbReference type="CDD" id="cd16917">
    <property type="entry name" value="HATPase_UhpB-NarQ-NarX-like"/>
    <property type="match status" value="1"/>
</dbReference>
<evidence type="ECO:0000259" key="12">
    <source>
        <dbReference type="Pfam" id="PF07730"/>
    </source>
</evidence>
<feature type="domain" description="DUF7134" evidence="13">
    <location>
        <begin position="20"/>
        <end position="167"/>
    </location>
</feature>
<keyword evidence="10" id="KW-0812">Transmembrane</keyword>
<keyword evidence="7" id="KW-0067">ATP-binding</keyword>
<dbReference type="PANTHER" id="PTHR24421:SF10">
    <property type="entry name" value="NITRATE_NITRITE SENSOR PROTEIN NARQ"/>
    <property type="match status" value="1"/>
</dbReference>
<keyword evidence="10" id="KW-0472">Membrane</keyword>
<keyword evidence="8" id="KW-0902">Two-component regulatory system</keyword>
<dbReference type="AlphaFoldDB" id="A0A428X662"/>
<keyword evidence="10" id="KW-1133">Transmembrane helix</keyword>
<evidence type="ECO:0000259" key="13">
    <source>
        <dbReference type="Pfam" id="PF23539"/>
    </source>
</evidence>
<keyword evidence="3" id="KW-0597">Phosphoprotein</keyword>
<dbReference type="InterPro" id="IPR003594">
    <property type="entry name" value="HATPase_dom"/>
</dbReference>
<dbReference type="Pfam" id="PF23539">
    <property type="entry name" value="DUF7134"/>
    <property type="match status" value="1"/>
</dbReference>
<feature type="domain" description="Signal transduction histidine kinase subgroup 3 dimerisation and phosphoacceptor" evidence="12">
    <location>
        <begin position="185"/>
        <end position="246"/>
    </location>
</feature>
<dbReference type="GO" id="GO:0016020">
    <property type="term" value="C:membrane"/>
    <property type="evidence" value="ECO:0007669"/>
    <property type="project" value="InterPro"/>
</dbReference>
<reference evidence="14 15" key="1">
    <citation type="submission" date="2018-05" db="EMBL/GenBank/DDBJ databases">
        <title>Evolution of GPA BGCs.</title>
        <authorList>
            <person name="Waglechner N."/>
            <person name="Wright G.D."/>
        </authorList>
    </citation>
    <scope>NUCLEOTIDE SEQUENCE [LARGE SCALE GENOMIC DNA]</scope>
    <source>
        <strain evidence="14 15">DSM 5908</strain>
    </source>
</reference>
<dbReference type="GO" id="GO:0005524">
    <property type="term" value="F:ATP binding"/>
    <property type="evidence" value="ECO:0007669"/>
    <property type="project" value="UniProtKB-KW"/>
</dbReference>
<dbReference type="GO" id="GO:0000155">
    <property type="term" value="F:phosphorelay sensor kinase activity"/>
    <property type="evidence" value="ECO:0007669"/>
    <property type="project" value="InterPro"/>
</dbReference>
<evidence type="ECO:0000256" key="7">
    <source>
        <dbReference type="ARBA" id="ARBA00022840"/>
    </source>
</evidence>
<dbReference type="SUPFAM" id="SSF55874">
    <property type="entry name" value="ATPase domain of HSP90 chaperone/DNA topoisomerase II/histidine kinase"/>
    <property type="match status" value="1"/>
</dbReference>
<feature type="domain" description="Histidine kinase/HSP90-like ATPase" evidence="11">
    <location>
        <begin position="284"/>
        <end position="372"/>
    </location>
</feature>
<feature type="coiled-coil region" evidence="9">
    <location>
        <begin position="159"/>
        <end position="186"/>
    </location>
</feature>
<evidence type="ECO:0000256" key="10">
    <source>
        <dbReference type="SAM" id="Phobius"/>
    </source>
</evidence>
<dbReference type="RefSeq" id="WP_020646398.1">
    <property type="nucleotide sequence ID" value="NZ_QHHU01000001.1"/>
</dbReference>
<dbReference type="Proteomes" id="UP000286716">
    <property type="component" value="Unassembled WGS sequence"/>
</dbReference>
<dbReference type="InterPro" id="IPR036890">
    <property type="entry name" value="HATPase_C_sf"/>
</dbReference>
<keyword evidence="9" id="KW-0175">Coiled coil</keyword>
<keyword evidence="15" id="KW-1185">Reference proteome</keyword>
<feature type="transmembrane region" description="Helical" evidence="10">
    <location>
        <begin position="144"/>
        <end position="163"/>
    </location>
</feature>
<keyword evidence="5" id="KW-0547">Nucleotide-binding</keyword>
<gene>
    <name evidence="14" type="ORF">DMA12_01355</name>
</gene>
<dbReference type="Pfam" id="PF07730">
    <property type="entry name" value="HisKA_3"/>
    <property type="match status" value="1"/>
</dbReference>
<evidence type="ECO:0000256" key="1">
    <source>
        <dbReference type="ARBA" id="ARBA00000085"/>
    </source>
</evidence>
<protein>
    <recommendedName>
        <fullName evidence="2">histidine kinase</fullName>
        <ecNumber evidence="2">2.7.13.3</ecNumber>
    </recommendedName>
</protein>
<dbReference type="Pfam" id="PF02518">
    <property type="entry name" value="HATPase_c"/>
    <property type="match status" value="1"/>
</dbReference>
<evidence type="ECO:0000256" key="9">
    <source>
        <dbReference type="SAM" id="Coils"/>
    </source>
</evidence>
<comment type="catalytic activity">
    <reaction evidence="1">
        <text>ATP + protein L-histidine = ADP + protein N-phospho-L-histidine.</text>
        <dbReference type="EC" id="2.7.13.3"/>
    </reaction>
</comment>
<feature type="transmembrane region" description="Helical" evidence="10">
    <location>
        <begin position="74"/>
        <end position="106"/>
    </location>
</feature>
<dbReference type="InterPro" id="IPR050482">
    <property type="entry name" value="Sensor_HK_TwoCompSys"/>
</dbReference>
<keyword evidence="6 14" id="KW-0418">Kinase</keyword>
<dbReference type="InterPro" id="IPR055558">
    <property type="entry name" value="DUF7134"/>
</dbReference>
<evidence type="ECO:0000313" key="15">
    <source>
        <dbReference type="Proteomes" id="UP000286716"/>
    </source>
</evidence>
<evidence type="ECO:0000256" key="2">
    <source>
        <dbReference type="ARBA" id="ARBA00012438"/>
    </source>
</evidence>
<dbReference type="OrthoDB" id="227596at2"/>
<dbReference type="Gene3D" id="3.30.565.10">
    <property type="entry name" value="Histidine kinase-like ATPase, C-terminal domain"/>
    <property type="match status" value="1"/>
</dbReference>
<evidence type="ECO:0000259" key="11">
    <source>
        <dbReference type="Pfam" id="PF02518"/>
    </source>
</evidence>
<name>A0A428X662_AMYBA</name>
<dbReference type="PANTHER" id="PTHR24421">
    <property type="entry name" value="NITRATE/NITRITE SENSOR PROTEIN NARX-RELATED"/>
    <property type="match status" value="1"/>
</dbReference>
<dbReference type="EC" id="2.7.13.3" evidence="2"/>
<dbReference type="GO" id="GO:0046983">
    <property type="term" value="F:protein dimerization activity"/>
    <property type="evidence" value="ECO:0007669"/>
    <property type="project" value="InterPro"/>
</dbReference>
<evidence type="ECO:0000313" key="14">
    <source>
        <dbReference type="EMBL" id="RSM50820.1"/>
    </source>
</evidence>
<dbReference type="EMBL" id="QHHU01000001">
    <property type="protein sequence ID" value="RSM50820.1"/>
    <property type="molecule type" value="Genomic_DNA"/>
</dbReference>
<feature type="transmembrane region" description="Helical" evidence="10">
    <location>
        <begin position="118"/>
        <end position="138"/>
    </location>
</feature>
<evidence type="ECO:0000256" key="6">
    <source>
        <dbReference type="ARBA" id="ARBA00022777"/>
    </source>
</evidence>
<dbReference type="InterPro" id="IPR011712">
    <property type="entry name" value="Sig_transdc_His_kin_sub3_dim/P"/>
</dbReference>
<proteinExistence type="predicted"/>